<reference evidence="1 2" key="1">
    <citation type="submission" date="2016-10" db="EMBL/GenBank/DDBJ databases">
        <authorList>
            <person name="de Groot N.N."/>
        </authorList>
    </citation>
    <scope>NUCLEOTIDE SEQUENCE [LARGE SCALE GENOMIC DNA]</scope>
    <source>
        <strain evidence="1 2">CGMCC 1.9167</strain>
    </source>
</reference>
<sequence>MSINFPAVFAWISPEIDLVDVMNQAVQNGTRQGGVTDDFVKLINGYLASGVGEATSVAVFQNP</sequence>
<organism evidence="1 2">
    <name type="scientific">Marinobacter daqiaonensis</name>
    <dbReference type="NCBI Taxonomy" id="650891"/>
    <lineage>
        <taxon>Bacteria</taxon>
        <taxon>Pseudomonadati</taxon>
        <taxon>Pseudomonadota</taxon>
        <taxon>Gammaproteobacteria</taxon>
        <taxon>Pseudomonadales</taxon>
        <taxon>Marinobacteraceae</taxon>
        <taxon>Marinobacter</taxon>
    </lineage>
</organism>
<keyword evidence="2" id="KW-1185">Reference proteome</keyword>
<gene>
    <name evidence="1" type="ORF">SAMN05216203_3009</name>
</gene>
<dbReference type="Proteomes" id="UP000198644">
    <property type="component" value="Unassembled WGS sequence"/>
</dbReference>
<protein>
    <submittedName>
        <fullName evidence="1">Uncharacterized protein</fullName>
    </submittedName>
</protein>
<proteinExistence type="predicted"/>
<dbReference type="AlphaFoldDB" id="A0A1I6JGU8"/>
<evidence type="ECO:0000313" key="1">
    <source>
        <dbReference type="EMBL" id="SFR78195.1"/>
    </source>
</evidence>
<dbReference type="EMBL" id="FOYW01000002">
    <property type="protein sequence ID" value="SFR78195.1"/>
    <property type="molecule type" value="Genomic_DNA"/>
</dbReference>
<evidence type="ECO:0000313" key="2">
    <source>
        <dbReference type="Proteomes" id="UP000198644"/>
    </source>
</evidence>
<accession>A0A1I6JGU8</accession>
<name>A0A1I6JGU8_9GAMM</name>